<dbReference type="InterPro" id="IPR002035">
    <property type="entry name" value="VWF_A"/>
</dbReference>
<dbReference type="Gene3D" id="3.40.50.410">
    <property type="entry name" value="von Willebrand factor, type A domain"/>
    <property type="match status" value="1"/>
</dbReference>
<protein>
    <recommendedName>
        <fullName evidence="1">VWFA domain-containing protein</fullName>
    </recommendedName>
</protein>
<reference evidence="2" key="1">
    <citation type="submission" date="2020-02" db="EMBL/GenBank/DDBJ databases">
        <authorList>
            <person name="Meier V. D."/>
        </authorList>
    </citation>
    <scope>NUCLEOTIDE SEQUENCE</scope>
    <source>
        <strain evidence="2">AVDCRST_MAG63</strain>
    </source>
</reference>
<dbReference type="PROSITE" id="PS50234">
    <property type="entry name" value="VWFA"/>
    <property type="match status" value="1"/>
</dbReference>
<dbReference type="SMART" id="SM00327">
    <property type="entry name" value="VWA"/>
    <property type="match status" value="1"/>
</dbReference>
<evidence type="ECO:0000313" key="2">
    <source>
        <dbReference type="EMBL" id="CAA9257780.1"/>
    </source>
</evidence>
<sequence>MPYTAEINRSKPTAFFFLIDQSGSMDDPWGMDGTKRKCDAVADAINRLLSTLVIRCAKGEDVRDYFQVGVIGYGGSVKSGFKGALAGRQFVPISEVADNPLRVEQRTRKEDDGAGGLVERMVRFPVWFEVDASGSTPMREAIETAHGAVKAWCELYPLSYPPAVINISDGEPTDGDPSRAAAALKEVGTNDGKVLFFNIHISSSSKRPVEFPDSQMGLADEFAQRLFEMSSVLPPRLVDEARKEGFAVSEKSRGFAFNADLRALVQFLDIGTRTAELR</sequence>
<dbReference type="EMBL" id="CADCTO010000292">
    <property type="protein sequence ID" value="CAA9257780.1"/>
    <property type="molecule type" value="Genomic_DNA"/>
</dbReference>
<dbReference type="InterPro" id="IPR036465">
    <property type="entry name" value="vWFA_dom_sf"/>
</dbReference>
<proteinExistence type="predicted"/>
<dbReference type="AlphaFoldDB" id="A0A6J4IRR7"/>
<accession>A0A6J4IRR7</accession>
<organism evidence="2">
    <name type="scientific">uncultured Armatimonadetes bacterium</name>
    <dbReference type="NCBI Taxonomy" id="157466"/>
    <lineage>
        <taxon>Bacteria</taxon>
        <taxon>Bacillati</taxon>
        <taxon>Armatimonadota</taxon>
        <taxon>environmental samples</taxon>
    </lineage>
</organism>
<gene>
    <name evidence="2" type="ORF">AVDCRST_MAG63-2266</name>
</gene>
<evidence type="ECO:0000259" key="1">
    <source>
        <dbReference type="PROSITE" id="PS50234"/>
    </source>
</evidence>
<feature type="domain" description="VWFA" evidence="1">
    <location>
        <begin position="14"/>
        <end position="268"/>
    </location>
</feature>
<name>A0A6J4IRR7_9BACT</name>
<dbReference type="SUPFAM" id="SSF53300">
    <property type="entry name" value="vWA-like"/>
    <property type="match status" value="1"/>
</dbReference>